<accession>A0A9P8Y3V0</accession>
<protein>
    <submittedName>
        <fullName evidence="2">Uncharacterized protein</fullName>
    </submittedName>
</protein>
<comment type="caution">
    <text evidence="2">The sequence shown here is derived from an EMBL/GenBank/DDBJ whole genome shotgun (WGS) entry which is preliminary data.</text>
</comment>
<feature type="compositionally biased region" description="Pro residues" evidence="1">
    <location>
        <begin position="313"/>
        <end position="322"/>
    </location>
</feature>
<feature type="region of interest" description="Disordered" evidence="1">
    <location>
        <begin position="265"/>
        <end position="324"/>
    </location>
</feature>
<sequence length="445" mass="47741">MGRPEKAGDYTAPPLPAALDTDTDGLPVYSATSSVAAAAAAKALVEPLGLVISGQSIYREDAFGLGAAAAAAAEAAGPTQLYAMNRGIVGLSHAASSVTFERVDHAVRQQQEQQPGLPPPPFPHDDDDGDGETAAATAPRITSRNRHIYDLRHIDEYTVTYTTRDINWAFSWNLNRKLAESEEMIPRFFCQAASRRSLGNFGLRQVKYKTAAAAQTTVGYAVVPLARGRDRAVNGELPRFAAGEKGKGFAKALFEVRGSTRRREVVSAAGAAGSSGGGGRDTASRFRGNSLSSKSKGKAAAVDEPYASSPSSSSPPPPPPPQLEYGVVTEWEWIDEFGALVAYEDQILSPSDQGQLLPRLVTTVPMTRELFDVLVSCWCMRVWWQSADKDGRPSGLSTPEGGVTTRLLRGIAGVNFQIWMNKSDTRRADKKHRILSSLILPGIPE</sequence>
<organism evidence="2 3">
    <name type="scientific">Microdochium trichocladiopsis</name>
    <dbReference type="NCBI Taxonomy" id="1682393"/>
    <lineage>
        <taxon>Eukaryota</taxon>
        <taxon>Fungi</taxon>
        <taxon>Dikarya</taxon>
        <taxon>Ascomycota</taxon>
        <taxon>Pezizomycotina</taxon>
        <taxon>Sordariomycetes</taxon>
        <taxon>Xylariomycetidae</taxon>
        <taxon>Xylariales</taxon>
        <taxon>Microdochiaceae</taxon>
        <taxon>Microdochium</taxon>
    </lineage>
</organism>
<dbReference type="EMBL" id="JAGTJQ010000007">
    <property type="protein sequence ID" value="KAH7027432.1"/>
    <property type="molecule type" value="Genomic_DNA"/>
</dbReference>
<dbReference type="AlphaFoldDB" id="A0A9P8Y3V0"/>
<evidence type="ECO:0000313" key="2">
    <source>
        <dbReference type="EMBL" id="KAH7027432.1"/>
    </source>
</evidence>
<dbReference type="OrthoDB" id="5207784at2759"/>
<gene>
    <name evidence="2" type="ORF">B0I36DRAFT_350961</name>
</gene>
<reference evidence="2" key="1">
    <citation type="journal article" date="2021" name="Nat. Commun.">
        <title>Genetic determinants of endophytism in the Arabidopsis root mycobiome.</title>
        <authorList>
            <person name="Mesny F."/>
            <person name="Miyauchi S."/>
            <person name="Thiergart T."/>
            <person name="Pickel B."/>
            <person name="Atanasova L."/>
            <person name="Karlsson M."/>
            <person name="Huettel B."/>
            <person name="Barry K.W."/>
            <person name="Haridas S."/>
            <person name="Chen C."/>
            <person name="Bauer D."/>
            <person name="Andreopoulos W."/>
            <person name="Pangilinan J."/>
            <person name="LaButti K."/>
            <person name="Riley R."/>
            <person name="Lipzen A."/>
            <person name="Clum A."/>
            <person name="Drula E."/>
            <person name="Henrissat B."/>
            <person name="Kohler A."/>
            <person name="Grigoriev I.V."/>
            <person name="Martin F.M."/>
            <person name="Hacquard S."/>
        </authorList>
    </citation>
    <scope>NUCLEOTIDE SEQUENCE</scope>
    <source>
        <strain evidence="2">MPI-CAGE-CH-0230</strain>
    </source>
</reference>
<dbReference type="RefSeq" id="XP_046010231.1">
    <property type="nucleotide sequence ID" value="XM_046156967.1"/>
</dbReference>
<feature type="region of interest" description="Disordered" evidence="1">
    <location>
        <begin position="105"/>
        <end position="139"/>
    </location>
</feature>
<dbReference type="GeneID" id="70186513"/>
<evidence type="ECO:0000256" key="1">
    <source>
        <dbReference type="SAM" id="MobiDB-lite"/>
    </source>
</evidence>
<name>A0A9P8Y3V0_9PEZI</name>
<evidence type="ECO:0000313" key="3">
    <source>
        <dbReference type="Proteomes" id="UP000756346"/>
    </source>
</evidence>
<keyword evidence="3" id="KW-1185">Reference proteome</keyword>
<proteinExistence type="predicted"/>
<dbReference type="Proteomes" id="UP000756346">
    <property type="component" value="Unassembled WGS sequence"/>
</dbReference>